<name>A0ABR0IVS3_9EURO</name>
<feature type="region of interest" description="Disordered" evidence="1">
    <location>
        <begin position="183"/>
        <end position="252"/>
    </location>
</feature>
<dbReference type="EMBL" id="JAVRRF010000042">
    <property type="protein sequence ID" value="KAK5049709.1"/>
    <property type="molecule type" value="Genomic_DNA"/>
</dbReference>
<protein>
    <submittedName>
        <fullName evidence="2">Uncharacterized protein</fullName>
    </submittedName>
</protein>
<proteinExistence type="predicted"/>
<evidence type="ECO:0000313" key="2">
    <source>
        <dbReference type="EMBL" id="KAK5049709.1"/>
    </source>
</evidence>
<evidence type="ECO:0000256" key="1">
    <source>
        <dbReference type="SAM" id="MobiDB-lite"/>
    </source>
</evidence>
<sequence length="252" mass="27694">MMAPAVVGKSTLLNTARVRITVIESALLYGHSISTQICIVCPLKIVARDRYLNTNVLSSSTVELYVDSVATIDHDIDFHNTTTPSNRYISASLCSLSIMTRSNKANDRNHSALADGTAVPEDRLPRYFAKHGHVDADPKSIKKQGSGKGNWYNQPLTIPVCAQILTDDRGREGDEVQDYGYNLANQRRRSNSSTQGLGDFKTKFEGHDTDPVFEEELHGPTDDDIEKASTLSKEESIDSSTLGGSVDEDNKM</sequence>
<evidence type="ECO:0000313" key="3">
    <source>
        <dbReference type="Proteomes" id="UP001345691"/>
    </source>
</evidence>
<feature type="compositionally biased region" description="Basic and acidic residues" evidence="1">
    <location>
        <begin position="200"/>
        <end position="221"/>
    </location>
</feature>
<reference evidence="2 3" key="1">
    <citation type="submission" date="2023-08" db="EMBL/GenBank/DDBJ databases">
        <title>Black Yeasts Isolated from many extreme environments.</title>
        <authorList>
            <person name="Coleine C."/>
            <person name="Stajich J.E."/>
            <person name="Selbmann L."/>
        </authorList>
    </citation>
    <scope>NUCLEOTIDE SEQUENCE [LARGE SCALE GENOMIC DNA]</scope>
    <source>
        <strain evidence="2 3">CCFEE 6328</strain>
    </source>
</reference>
<comment type="caution">
    <text evidence="2">The sequence shown here is derived from an EMBL/GenBank/DDBJ whole genome shotgun (WGS) entry which is preliminary data.</text>
</comment>
<accession>A0ABR0IVS3</accession>
<dbReference type="Proteomes" id="UP001345691">
    <property type="component" value="Unassembled WGS sequence"/>
</dbReference>
<gene>
    <name evidence="2" type="ORF">LTR69_010893</name>
</gene>
<keyword evidence="3" id="KW-1185">Reference proteome</keyword>
<organism evidence="2 3">
    <name type="scientific">Exophiala sideris</name>
    <dbReference type="NCBI Taxonomy" id="1016849"/>
    <lineage>
        <taxon>Eukaryota</taxon>
        <taxon>Fungi</taxon>
        <taxon>Dikarya</taxon>
        <taxon>Ascomycota</taxon>
        <taxon>Pezizomycotina</taxon>
        <taxon>Eurotiomycetes</taxon>
        <taxon>Chaetothyriomycetidae</taxon>
        <taxon>Chaetothyriales</taxon>
        <taxon>Herpotrichiellaceae</taxon>
        <taxon>Exophiala</taxon>
    </lineage>
</organism>